<dbReference type="Pfam" id="PF02120">
    <property type="entry name" value="Flg_hook"/>
    <property type="match status" value="1"/>
</dbReference>
<evidence type="ECO:0000313" key="4">
    <source>
        <dbReference type="Proteomes" id="UP000565745"/>
    </source>
</evidence>
<evidence type="ECO:0000259" key="2">
    <source>
        <dbReference type="Pfam" id="PF02120"/>
    </source>
</evidence>
<evidence type="ECO:0000256" key="1">
    <source>
        <dbReference type="SAM" id="MobiDB-lite"/>
    </source>
</evidence>
<name>A0A7W6M4X7_9RHOB</name>
<evidence type="ECO:0000313" key="3">
    <source>
        <dbReference type="EMBL" id="MBB4172466.1"/>
    </source>
</evidence>
<feature type="compositionally biased region" description="Basic and acidic residues" evidence="1">
    <location>
        <begin position="211"/>
        <end position="222"/>
    </location>
</feature>
<feature type="compositionally biased region" description="Basic and acidic residues" evidence="1">
    <location>
        <begin position="229"/>
        <end position="245"/>
    </location>
</feature>
<dbReference type="InterPro" id="IPR038610">
    <property type="entry name" value="FliK-like_C_sf"/>
</dbReference>
<feature type="compositionally biased region" description="Polar residues" evidence="1">
    <location>
        <begin position="1"/>
        <end position="23"/>
    </location>
</feature>
<gene>
    <name evidence="3" type="ORF">GGR93_000227</name>
</gene>
<proteinExistence type="predicted"/>
<dbReference type="RefSeq" id="WP_081780805.1">
    <property type="nucleotide sequence ID" value="NZ_JACIFU010000001.1"/>
</dbReference>
<feature type="region of interest" description="Disordered" evidence="1">
    <location>
        <begin position="314"/>
        <end position="336"/>
    </location>
</feature>
<keyword evidence="4" id="KW-1185">Reference proteome</keyword>
<comment type="caution">
    <text evidence="3">The sequence shown here is derived from an EMBL/GenBank/DDBJ whole genome shotgun (WGS) entry which is preliminary data.</text>
</comment>
<feature type="compositionally biased region" description="Polar residues" evidence="1">
    <location>
        <begin position="171"/>
        <end position="181"/>
    </location>
</feature>
<feature type="compositionally biased region" description="Basic and acidic residues" evidence="1">
    <location>
        <begin position="135"/>
        <end position="168"/>
    </location>
</feature>
<dbReference type="CDD" id="cd17470">
    <property type="entry name" value="T3SS_Flik_C"/>
    <property type="match status" value="1"/>
</dbReference>
<accession>A0A7W6M4X7</accession>
<organism evidence="3 4">
    <name type="scientific">Sulfitobacter noctilucicola</name>
    <dbReference type="NCBI Taxonomy" id="1342301"/>
    <lineage>
        <taxon>Bacteria</taxon>
        <taxon>Pseudomonadati</taxon>
        <taxon>Pseudomonadota</taxon>
        <taxon>Alphaproteobacteria</taxon>
        <taxon>Rhodobacterales</taxon>
        <taxon>Roseobacteraceae</taxon>
        <taxon>Sulfitobacter</taxon>
    </lineage>
</organism>
<dbReference type="Proteomes" id="UP000565745">
    <property type="component" value="Unassembled WGS sequence"/>
</dbReference>
<feature type="compositionally biased region" description="Polar residues" evidence="1">
    <location>
        <begin position="197"/>
        <end position="210"/>
    </location>
</feature>
<feature type="region of interest" description="Disordered" evidence="1">
    <location>
        <begin position="1"/>
        <end position="40"/>
    </location>
</feature>
<feature type="domain" description="Flagellar hook-length control protein-like C-terminal" evidence="2">
    <location>
        <begin position="430"/>
        <end position="500"/>
    </location>
</feature>
<dbReference type="AlphaFoldDB" id="A0A7W6M4X7"/>
<dbReference type="OrthoDB" id="7203912at2"/>
<feature type="region of interest" description="Disordered" evidence="1">
    <location>
        <begin position="74"/>
        <end position="256"/>
    </location>
</feature>
<dbReference type="Gene3D" id="3.30.750.140">
    <property type="match status" value="1"/>
</dbReference>
<dbReference type="EMBL" id="JACIFU010000001">
    <property type="protein sequence ID" value="MBB4172466.1"/>
    <property type="molecule type" value="Genomic_DNA"/>
</dbReference>
<protein>
    <recommendedName>
        <fullName evidence="2">Flagellar hook-length control protein-like C-terminal domain-containing protein</fullName>
    </recommendedName>
</protein>
<reference evidence="3 4" key="1">
    <citation type="submission" date="2020-08" db="EMBL/GenBank/DDBJ databases">
        <title>Genomic Encyclopedia of Type Strains, Phase IV (KMG-IV): sequencing the most valuable type-strain genomes for metagenomic binning, comparative biology and taxonomic classification.</title>
        <authorList>
            <person name="Goeker M."/>
        </authorList>
    </citation>
    <scope>NUCLEOTIDE SEQUENCE [LARGE SCALE GENOMIC DNA]</scope>
    <source>
        <strain evidence="3 4">DSM 101015</strain>
    </source>
</reference>
<dbReference type="InterPro" id="IPR021136">
    <property type="entry name" value="Flagellar_hook_control-like_C"/>
</dbReference>
<sequence>MQANPLLTLSNSKGADLQTSRQKMTIPGAPLQGDNSKEMVTDPLPFGSVLAQLNEVSKEPLPAAANSEAVIEIYSDADEKTPDQALSENNGPVRQKRAPADAAVQTSTITEPIQPIETADEGPSPASLEISKPAESAKEFVNDRPRPALNHTSDHKVADRRRSDEAPPHPKSQNGHTNLETAASIAKPPPEARHPFNSEQTEPTNSSVTPENREMSTVEKAARAVSVDGELKRQPVSDHPPKAGMEKPPSQIGQGANGVFLRGSKIEFYPQVTDKQEGRREPINLDAGVQSSTASPTVALSVKKADITLANTPVQSLPNVHPPSRKTPEKTISESTHALPDQQTKLTYSGFSQARSGHSAILSKQTTPQVMSPSFALRDAGGSLETDAFSLRTEAVQQQATLQTQFSPTRMDLPHHIARQIADVMQHMPSRPIEISLSPEELGRVRLAMTSSETGIMVNVLTERPETLDMMRRHISSLEAAFEEIGYRDISFSFSGGGGADNETADQASPKATQKLSLDADVSHPPDHITVSTGVTSGLDIRL</sequence>